<reference evidence="2 3" key="1">
    <citation type="submission" date="2019-02" db="EMBL/GenBank/DDBJ databases">
        <title>Deep-cultivation of Planctomycetes and their phenomic and genomic characterization uncovers novel biology.</title>
        <authorList>
            <person name="Wiegand S."/>
            <person name="Jogler M."/>
            <person name="Boedeker C."/>
            <person name="Pinto D."/>
            <person name="Vollmers J."/>
            <person name="Rivas-Marin E."/>
            <person name="Kohn T."/>
            <person name="Peeters S.H."/>
            <person name="Heuer A."/>
            <person name="Rast P."/>
            <person name="Oberbeckmann S."/>
            <person name="Bunk B."/>
            <person name="Jeske O."/>
            <person name="Meyerdierks A."/>
            <person name="Storesund J.E."/>
            <person name="Kallscheuer N."/>
            <person name="Luecker S."/>
            <person name="Lage O.M."/>
            <person name="Pohl T."/>
            <person name="Merkel B.J."/>
            <person name="Hornburger P."/>
            <person name="Mueller R.-W."/>
            <person name="Bruemmer F."/>
            <person name="Labrenz M."/>
            <person name="Spormann A.M."/>
            <person name="Op den Camp H."/>
            <person name="Overmann J."/>
            <person name="Amann R."/>
            <person name="Jetten M.S.M."/>
            <person name="Mascher T."/>
            <person name="Medema M.H."/>
            <person name="Devos D.P."/>
            <person name="Kaster A.-K."/>
            <person name="Ovreas L."/>
            <person name="Rohde M."/>
            <person name="Galperin M.Y."/>
            <person name="Jogler C."/>
        </authorList>
    </citation>
    <scope>NUCLEOTIDE SEQUENCE [LARGE SCALE GENOMIC DNA]</scope>
    <source>
        <strain evidence="2 3">Poly30</strain>
    </source>
</reference>
<dbReference type="Gene3D" id="3.30.465.10">
    <property type="match status" value="1"/>
</dbReference>
<accession>A0A518EXM4</accession>
<dbReference type="PANTHER" id="PTHR11748:SF103">
    <property type="entry name" value="GLYCOLATE OXIDASE SUBUNIT GLCE"/>
    <property type="match status" value="1"/>
</dbReference>
<dbReference type="Proteomes" id="UP000320390">
    <property type="component" value="Chromosome"/>
</dbReference>
<protein>
    <submittedName>
        <fullName evidence="2">Putative FAD-linked oxidoreductase</fullName>
        <ecNumber evidence="2">1.-.-.-</ecNumber>
    </submittedName>
</protein>
<dbReference type="InterPro" id="IPR016166">
    <property type="entry name" value="FAD-bd_PCMH"/>
</dbReference>
<dbReference type="GO" id="GO:0071949">
    <property type="term" value="F:FAD binding"/>
    <property type="evidence" value="ECO:0007669"/>
    <property type="project" value="InterPro"/>
</dbReference>
<keyword evidence="2" id="KW-0560">Oxidoreductase</keyword>
<evidence type="ECO:0000313" key="2">
    <source>
        <dbReference type="EMBL" id="QDV08838.1"/>
    </source>
</evidence>
<dbReference type="InterPro" id="IPR016169">
    <property type="entry name" value="FAD-bd_PCMH_sub2"/>
</dbReference>
<dbReference type="InterPro" id="IPR036318">
    <property type="entry name" value="FAD-bd_PCMH-like_sf"/>
</dbReference>
<keyword evidence="3" id="KW-1185">Reference proteome</keyword>
<dbReference type="EC" id="1.-.-.-" evidence="2"/>
<proteinExistence type="predicted"/>
<dbReference type="AlphaFoldDB" id="A0A518EXM4"/>
<gene>
    <name evidence="2" type="ORF">Poly30_43930</name>
</gene>
<evidence type="ECO:0000259" key="1">
    <source>
        <dbReference type="PROSITE" id="PS51387"/>
    </source>
</evidence>
<dbReference type="PROSITE" id="PS51387">
    <property type="entry name" value="FAD_PCMH"/>
    <property type="match status" value="1"/>
</dbReference>
<dbReference type="SUPFAM" id="SSF56176">
    <property type="entry name" value="FAD-binding/transporter-associated domain-like"/>
    <property type="match status" value="1"/>
</dbReference>
<dbReference type="OrthoDB" id="9767256at2"/>
<name>A0A518EXM4_9BACT</name>
<dbReference type="InterPro" id="IPR006094">
    <property type="entry name" value="Oxid_FAD_bind_N"/>
</dbReference>
<dbReference type="RefSeq" id="WP_145202185.1">
    <property type="nucleotide sequence ID" value="NZ_CP036434.1"/>
</dbReference>
<dbReference type="GO" id="GO:0016491">
    <property type="term" value="F:oxidoreductase activity"/>
    <property type="evidence" value="ECO:0007669"/>
    <property type="project" value="UniProtKB-KW"/>
</dbReference>
<feature type="domain" description="FAD-binding PCMH-type" evidence="1">
    <location>
        <begin position="18"/>
        <end position="224"/>
    </location>
</feature>
<evidence type="ECO:0000313" key="3">
    <source>
        <dbReference type="Proteomes" id="UP000320390"/>
    </source>
</evidence>
<sequence>MTTSSFLDTAVEVAEIEIHGTSSPVALPRTEAELMALLADLRRAREAGSDFRAAFLGRGSAIGWCAPSLAGSFSGGSSSGEAANNGRATVWISTRSLVPDGATGIVEYVPGDGTLTAQAGASIETLRAAVREGGHRITPAGPRSGSTLGGILASGISSVDRYAFGPARHHVLGMRIQDASGRGPTRTGGRLVKNVTGFDLHRLHAGARGTLGAILEASLRLAPVPEAEVHVTSTPFSSAAEATAAGLELRASRMLQPRALFVRDRILHLVLGGRARQVHVELTAALEHLDAAAPHHGEDALDRAVDAARRKSALIIATAPSEVMTVVEHIERALPGSAAGLHIEPDAALVEMDSEGLRASLHGLFESVLPALDPSAVHVSLRDPSADFAQLRDVLRDRHVAPRAASEWMRRLQSSFDPAGVLRSPDFPPQEVPAS</sequence>
<organism evidence="2 3">
    <name type="scientific">Saltatorellus ferox</name>
    <dbReference type="NCBI Taxonomy" id="2528018"/>
    <lineage>
        <taxon>Bacteria</taxon>
        <taxon>Pseudomonadati</taxon>
        <taxon>Planctomycetota</taxon>
        <taxon>Planctomycetia</taxon>
        <taxon>Planctomycetia incertae sedis</taxon>
        <taxon>Saltatorellus</taxon>
    </lineage>
</organism>
<dbReference type="EMBL" id="CP036434">
    <property type="protein sequence ID" value="QDV08838.1"/>
    <property type="molecule type" value="Genomic_DNA"/>
</dbReference>
<dbReference type="Pfam" id="PF01565">
    <property type="entry name" value="FAD_binding_4"/>
    <property type="match status" value="1"/>
</dbReference>
<dbReference type="PANTHER" id="PTHR11748">
    <property type="entry name" value="D-LACTATE DEHYDROGENASE"/>
    <property type="match status" value="1"/>
</dbReference>